<proteinExistence type="predicted"/>
<gene>
    <name evidence="1" type="ORF">CJ030_MR3G011110</name>
</gene>
<dbReference type="EMBL" id="RXIC02000021">
    <property type="protein sequence ID" value="KAB1219630.1"/>
    <property type="molecule type" value="Genomic_DNA"/>
</dbReference>
<protein>
    <submittedName>
        <fullName evidence="1">Uncharacterized protein</fullName>
    </submittedName>
</protein>
<dbReference type="PANTHER" id="PTHR36363:SF1">
    <property type="entry name" value="OS04G0687200 PROTEIN"/>
    <property type="match status" value="1"/>
</dbReference>
<comment type="caution">
    <text evidence="1">The sequence shown here is derived from an EMBL/GenBank/DDBJ whole genome shotgun (WGS) entry which is preliminary data.</text>
</comment>
<sequence length="92" mass="10546">MVDYESYHQNNHQQYHHPAQSPPLQCRHCWIPITILSLSHLIFYVSVAQTLSCITFQVLEAQPQAHSSAAPLVLEAQGDEDEDENENECRWG</sequence>
<reference evidence="1 2" key="1">
    <citation type="journal article" date="2019" name="Plant Biotechnol. J.">
        <title>The red bayberry genome and genetic basis of sex determination.</title>
        <authorList>
            <person name="Jia H.M."/>
            <person name="Jia H.J."/>
            <person name="Cai Q.L."/>
            <person name="Wang Y."/>
            <person name="Zhao H.B."/>
            <person name="Yang W.F."/>
            <person name="Wang G.Y."/>
            <person name="Li Y.H."/>
            <person name="Zhan D.L."/>
            <person name="Shen Y.T."/>
            <person name="Niu Q.F."/>
            <person name="Chang L."/>
            <person name="Qiu J."/>
            <person name="Zhao L."/>
            <person name="Xie H.B."/>
            <person name="Fu W.Y."/>
            <person name="Jin J."/>
            <person name="Li X.W."/>
            <person name="Jiao Y."/>
            <person name="Zhou C.C."/>
            <person name="Tu T."/>
            <person name="Chai C.Y."/>
            <person name="Gao J.L."/>
            <person name="Fan L.J."/>
            <person name="van de Weg E."/>
            <person name="Wang J.Y."/>
            <person name="Gao Z.S."/>
        </authorList>
    </citation>
    <scope>NUCLEOTIDE SEQUENCE [LARGE SCALE GENOMIC DNA]</scope>
    <source>
        <tissue evidence="1">Leaves</tissue>
    </source>
</reference>
<organism evidence="1 2">
    <name type="scientific">Morella rubra</name>
    <name type="common">Chinese bayberry</name>
    <dbReference type="NCBI Taxonomy" id="262757"/>
    <lineage>
        <taxon>Eukaryota</taxon>
        <taxon>Viridiplantae</taxon>
        <taxon>Streptophyta</taxon>
        <taxon>Embryophyta</taxon>
        <taxon>Tracheophyta</taxon>
        <taxon>Spermatophyta</taxon>
        <taxon>Magnoliopsida</taxon>
        <taxon>eudicotyledons</taxon>
        <taxon>Gunneridae</taxon>
        <taxon>Pentapetalae</taxon>
        <taxon>rosids</taxon>
        <taxon>fabids</taxon>
        <taxon>Fagales</taxon>
        <taxon>Myricaceae</taxon>
        <taxon>Morella</taxon>
    </lineage>
</organism>
<accession>A0A6A1W9Y1</accession>
<evidence type="ECO:0000313" key="2">
    <source>
        <dbReference type="Proteomes" id="UP000516437"/>
    </source>
</evidence>
<keyword evidence="2" id="KW-1185">Reference proteome</keyword>
<evidence type="ECO:0000313" key="1">
    <source>
        <dbReference type="EMBL" id="KAB1219630.1"/>
    </source>
</evidence>
<dbReference type="AlphaFoldDB" id="A0A6A1W9Y1"/>
<dbReference type="PANTHER" id="PTHR36363">
    <property type="entry name" value="OS04G0687200 PROTEIN"/>
    <property type="match status" value="1"/>
</dbReference>
<dbReference type="OrthoDB" id="1896453at2759"/>
<name>A0A6A1W9Y1_9ROSI</name>
<dbReference type="Proteomes" id="UP000516437">
    <property type="component" value="Chromosome 3"/>
</dbReference>